<proteinExistence type="predicted"/>
<gene>
    <name evidence="2" type="ORF">J6TS1_01240</name>
</gene>
<name>A0ABQ4KRI3_SIMTE</name>
<organism evidence="2 3">
    <name type="scientific">Siminovitchia terrae</name>
    <name type="common">Bacillus terrae</name>
    <dbReference type="NCBI Taxonomy" id="1914933"/>
    <lineage>
        <taxon>Bacteria</taxon>
        <taxon>Bacillati</taxon>
        <taxon>Bacillota</taxon>
        <taxon>Bacilli</taxon>
        <taxon>Bacillales</taxon>
        <taxon>Bacillaceae</taxon>
        <taxon>Siminovitchia</taxon>
    </lineage>
</organism>
<dbReference type="Gene3D" id="1.10.150.130">
    <property type="match status" value="1"/>
</dbReference>
<dbReference type="InterPro" id="IPR011010">
    <property type="entry name" value="DNA_brk_join_enz"/>
</dbReference>
<dbReference type="InterPro" id="IPR010998">
    <property type="entry name" value="Integrase_recombinase_N"/>
</dbReference>
<comment type="caution">
    <text evidence="2">The sequence shown here is derived from an EMBL/GenBank/DDBJ whole genome shotgun (WGS) entry which is preliminary data.</text>
</comment>
<protein>
    <submittedName>
        <fullName evidence="2">Uncharacterized protein</fullName>
    </submittedName>
</protein>
<evidence type="ECO:0000256" key="1">
    <source>
        <dbReference type="ARBA" id="ARBA00023125"/>
    </source>
</evidence>
<reference evidence="2 3" key="1">
    <citation type="submission" date="2021-03" db="EMBL/GenBank/DDBJ databases">
        <title>Antimicrobial resistance genes in bacteria isolated from Japanese honey, and their potential for conferring macrolide and lincosamide resistance in the American foulbrood pathogen Paenibacillus larvae.</title>
        <authorList>
            <person name="Okamoto M."/>
            <person name="Kumagai M."/>
            <person name="Kanamori H."/>
            <person name="Takamatsu D."/>
        </authorList>
    </citation>
    <scope>NUCLEOTIDE SEQUENCE [LARGE SCALE GENOMIC DNA]</scope>
    <source>
        <strain evidence="2 3">J6TS1</strain>
    </source>
</reference>
<keyword evidence="3" id="KW-1185">Reference proteome</keyword>
<evidence type="ECO:0000313" key="2">
    <source>
        <dbReference type="EMBL" id="GIN94254.1"/>
    </source>
</evidence>
<dbReference type="SUPFAM" id="SSF56349">
    <property type="entry name" value="DNA breaking-rejoining enzymes"/>
    <property type="match status" value="1"/>
</dbReference>
<accession>A0ABQ4KRI3</accession>
<sequence>MKKIRRKKGKLSSSTLHNIYKAINALFSTAKDWELIDKNSCNKIDLPPFKHKKSEVFDAEKRRFYFSYYLNMI</sequence>
<dbReference type="Proteomes" id="UP000680670">
    <property type="component" value="Unassembled WGS sequence"/>
</dbReference>
<keyword evidence="1" id="KW-0238">DNA-binding</keyword>
<dbReference type="EMBL" id="BORJ01000001">
    <property type="protein sequence ID" value="GIN94254.1"/>
    <property type="molecule type" value="Genomic_DNA"/>
</dbReference>
<evidence type="ECO:0000313" key="3">
    <source>
        <dbReference type="Proteomes" id="UP000680670"/>
    </source>
</evidence>